<protein>
    <submittedName>
        <fullName evidence="2">Uncharacterized protein</fullName>
    </submittedName>
</protein>
<dbReference type="EMBL" id="KQ419933">
    <property type="protein sequence ID" value="KOF81921.1"/>
    <property type="molecule type" value="Genomic_DNA"/>
</dbReference>
<keyword evidence="1" id="KW-0472">Membrane</keyword>
<feature type="transmembrane region" description="Helical" evidence="1">
    <location>
        <begin position="24"/>
        <end position="43"/>
    </location>
</feature>
<gene>
    <name evidence="2" type="ORF">OCBIM_22025951mg</name>
</gene>
<organism evidence="2">
    <name type="scientific">Octopus bimaculoides</name>
    <name type="common">California two-spotted octopus</name>
    <dbReference type="NCBI Taxonomy" id="37653"/>
    <lineage>
        <taxon>Eukaryota</taxon>
        <taxon>Metazoa</taxon>
        <taxon>Spiralia</taxon>
        <taxon>Lophotrochozoa</taxon>
        <taxon>Mollusca</taxon>
        <taxon>Cephalopoda</taxon>
        <taxon>Coleoidea</taxon>
        <taxon>Octopodiformes</taxon>
        <taxon>Octopoda</taxon>
        <taxon>Incirrata</taxon>
        <taxon>Octopodidae</taxon>
        <taxon>Octopus</taxon>
    </lineage>
</organism>
<evidence type="ECO:0000313" key="2">
    <source>
        <dbReference type="EMBL" id="KOF81922.1"/>
    </source>
</evidence>
<sequence>MIEELTSHKTYMSHIYLTFQTAPYFPALTMICAYVFLLPLWLVKCLKRKSLAKIRVKGTNHRQFN</sequence>
<keyword evidence="1" id="KW-0812">Transmembrane</keyword>
<proteinExistence type="predicted"/>
<keyword evidence="1" id="KW-1133">Transmembrane helix</keyword>
<evidence type="ECO:0000256" key="1">
    <source>
        <dbReference type="SAM" id="Phobius"/>
    </source>
</evidence>
<dbReference type="EMBL" id="KQ419933">
    <property type="protein sequence ID" value="KOF81922.1"/>
    <property type="molecule type" value="Genomic_DNA"/>
</dbReference>
<reference evidence="2" key="1">
    <citation type="submission" date="2015-07" db="EMBL/GenBank/DDBJ databases">
        <title>MeaNS - Measles Nucleotide Surveillance Program.</title>
        <authorList>
            <person name="Tran T."/>
            <person name="Druce J."/>
        </authorList>
    </citation>
    <scope>NUCLEOTIDE SEQUENCE</scope>
    <source>
        <strain evidence="2">UCB-OBI-ISO-001</strain>
        <tissue evidence="2">Gonad</tissue>
    </source>
</reference>
<name>A0A0L8GYC3_OCTBM</name>
<accession>A0A0L8GYC3</accession>
<dbReference type="AlphaFoldDB" id="A0A0L8GYC3"/>